<accession>A0A754B9S2</accession>
<dbReference type="AlphaFoldDB" id="A0A754B9S2"/>
<reference evidence="1" key="2">
    <citation type="submission" date="2020-02" db="EMBL/GenBank/DDBJ databases">
        <authorList>
            <consortium name="NCBI Pathogen Detection Project"/>
        </authorList>
    </citation>
    <scope>NUCLEOTIDE SEQUENCE</scope>
    <source>
        <strain evidence="1">MA.MZ045</strain>
    </source>
</reference>
<name>A0A754B9S2_SALER</name>
<organism evidence="1">
    <name type="scientific">Salmonella enterica</name>
    <name type="common">Salmonella choleraesuis</name>
    <dbReference type="NCBI Taxonomy" id="28901"/>
    <lineage>
        <taxon>Bacteria</taxon>
        <taxon>Pseudomonadati</taxon>
        <taxon>Pseudomonadota</taxon>
        <taxon>Gammaproteobacteria</taxon>
        <taxon>Enterobacterales</taxon>
        <taxon>Enterobacteriaceae</taxon>
        <taxon>Salmonella</taxon>
    </lineage>
</organism>
<evidence type="ECO:0000313" key="1">
    <source>
        <dbReference type="EMBL" id="HAF8580226.1"/>
    </source>
</evidence>
<dbReference type="EMBL" id="DAAWNC010000012">
    <property type="protein sequence ID" value="HAF8580226.1"/>
    <property type="molecule type" value="Genomic_DNA"/>
</dbReference>
<gene>
    <name evidence="1" type="ORF">G5T75_004191</name>
</gene>
<sequence length="66" mass="7487">MSSKLTAQQLAIGYLSIPEDNRPQLLDYCRQAMALEELIPDLMRQIRDEEAAARRCAQDSDENGSF</sequence>
<dbReference type="RefSeq" id="WP_139386070.1">
    <property type="nucleotide sequence ID" value="NZ_MXLQ01000043.1"/>
</dbReference>
<proteinExistence type="predicted"/>
<reference evidence="1" key="1">
    <citation type="journal article" date="2018" name="Genome Biol.">
        <title>SKESA: strategic k-mer extension for scrupulous assemblies.</title>
        <authorList>
            <person name="Souvorov A."/>
            <person name="Agarwala R."/>
            <person name="Lipman D.J."/>
        </authorList>
    </citation>
    <scope>NUCLEOTIDE SEQUENCE</scope>
    <source>
        <strain evidence="1">MA.MZ045</strain>
    </source>
</reference>
<comment type="caution">
    <text evidence="1">The sequence shown here is derived from an EMBL/GenBank/DDBJ whole genome shotgun (WGS) entry which is preliminary data.</text>
</comment>
<protein>
    <submittedName>
        <fullName evidence="1">Uncharacterized protein</fullName>
    </submittedName>
</protein>